<gene>
    <name evidence="1" type="ORF">Fot_34645</name>
</gene>
<dbReference type="Proteomes" id="UP001604277">
    <property type="component" value="Unassembled WGS sequence"/>
</dbReference>
<keyword evidence="2" id="KW-1185">Reference proteome</keyword>
<dbReference type="AlphaFoldDB" id="A0ABD1SMC3"/>
<evidence type="ECO:0000313" key="2">
    <source>
        <dbReference type="Proteomes" id="UP001604277"/>
    </source>
</evidence>
<comment type="caution">
    <text evidence="1">The sequence shown here is derived from an EMBL/GenBank/DDBJ whole genome shotgun (WGS) entry which is preliminary data.</text>
</comment>
<sequence length="118" mass="13560">METTAPDIELDDMEFTDHDMKMIDETIYMRNMSTSKKAYVEFSQYKKLMISFKLMILLPVHQREGQEKQQQCTTSPYISDFGSSVKSKAIIRGIRSSTSALSDDISTIDVNDIVDFEE</sequence>
<organism evidence="1 2">
    <name type="scientific">Forsythia ovata</name>
    <dbReference type="NCBI Taxonomy" id="205694"/>
    <lineage>
        <taxon>Eukaryota</taxon>
        <taxon>Viridiplantae</taxon>
        <taxon>Streptophyta</taxon>
        <taxon>Embryophyta</taxon>
        <taxon>Tracheophyta</taxon>
        <taxon>Spermatophyta</taxon>
        <taxon>Magnoliopsida</taxon>
        <taxon>eudicotyledons</taxon>
        <taxon>Gunneridae</taxon>
        <taxon>Pentapetalae</taxon>
        <taxon>asterids</taxon>
        <taxon>lamiids</taxon>
        <taxon>Lamiales</taxon>
        <taxon>Oleaceae</taxon>
        <taxon>Forsythieae</taxon>
        <taxon>Forsythia</taxon>
    </lineage>
</organism>
<dbReference type="EMBL" id="JBFOLJ010000010">
    <property type="protein sequence ID" value="KAL2500797.1"/>
    <property type="molecule type" value="Genomic_DNA"/>
</dbReference>
<accession>A0ABD1SMC3</accession>
<protein>
    <submittedName>
        <fullName evidence="1">Uncharacterized protein</fullName>
    </submittedName>
</protein>
<reference evidence="2" key="1">
    <citation type="submission" date="2024-07" db="EMBL/GenBank/DDBJ databases">
        <title>Two chromosome-level genome assemblies of Korean endemic species Abeliophyllum distichum and Forsythia ovata (Oleaceae).</title>
        <authorList>
            <person name="Jang H."/>
        </authorList>
    </citation>
    <scope>NUCLEOTIDE SEQUENCE [LARGE SCALE GENOMIC DNA]</scope>
</reference>
<proteinExistence type="predicted"/>
<name>A0ABD1SMC3_9LAMI</name>
<evidence type="ECO:0000313" key="1">
    <source>
        <dbReference type="EMBL" id="KAL2500797.1"/>
    </source>
</evidence>